<evidence type="ECO:0000256" key="2">
    <source>
        <dbReference type="ARBA" id="ARBA00006855"/>
    </source>
</evidence>
<dbReference type="PANTHER" id="PTHR13131:SF5">
    <property type="entry name" value="CYSTINOSIN"/>
    <property type="match status" value="1"/>
</dbReference>
<proteinExistence type="inferred from homology"/>
<keyword evidence="5" id="KW-0677">Repeat</keyword>
<dbReference type="PANTHER" id="PTHR13131">
    <property type="entry name" value="CYSTINOSIN"/>
    <property type="match status" value="1"/>
</dbReference>
<comment type="similarity">
    <text evidence="2">Belongs to the cystinosin family.</text>
</comment>
<evidence type="ECO:0000256" key="8">
    <source>
        <dbReference type="ARBA" id="ARBA00023136"/>
    </source>
</evidence>
<comment type="caution">
    <text evidence="13">The sequence shown here is derived from an EMBL/GenBank/DDBJ whole genome shotgun (WGS) entry which is preliminary data.</text>
</comment>
<dbReference type="EMBL" id="JAAQHG020000029">
    <property type="protein sequence ID" value="KAL1584076.1"/>
    <property type="molecule type" value="Genomic_DNA"/>
</dbReference>
<keyword evidence="3" id="KW-0813">Transport</keyword>
<evidence type="ECO:0000256" key="12">
    <source>
        <dbReference type="SAM" id="Phobius"/>
    </source>
</evidence>
<evidence type="ECO:0000256" key="3">
    <source>
        <dbReference type="ARBA" id="ARBA00022448"/>
    </source>
</evidence>
<feature type="transmembrane region" description="Helical" evidence="12">
    <location>
        <begin position="165"/>
        <end position="188"/>
    </location>
</feature>
<name>A0AB34KJB9_9PEZI</name>
<feature type="region of interest" description="Disordered" evidence="11">
    <location>
        <begin position="273"/>
        <end position="295"/>
    </location>
</feature>
<feature type="transmembrane region" description="Helical" evidence="12">
    <location>
        <begin position="96"/>
        <end position="113"/>
    </location>
</feature>
<dbReference type="Gene3D" id="1.20.1280.290">
    <property type="match status" value="1"/>
</dbReference>
<dbReference type="FunFam" id="1.20.1280.290:FF:000016">
    <property type="entry name" value="Cystinosin homolog"/>
    <property type="match status" value="1"/>
</dbReference>
<keyword evidence="7 12" id="KW-1133">Transmembrane helix</keyword>
<evidence type="ECO:0000313" key="13">
    <source>
        <dbReference type="EMBL" id="KAL1584076.1"/>
    </source>
</evidence>
<dbReference type="GO" id="GO:0005774">
    <property type="term" value="C:vacuolar membrane"/>
    <property type="evidence" value="ECO:0007669"/>
    <property type="project" value="TreeGrafter"/>
</dbReference>
<dbReference type="RefSeq" id="XP_069227182.1">
    <property type="nucleotide sequence ID" value="XM_069376758.1"/>
</dbReference>
<evidence type="ECO:0000256" key="7">
    <source>
        <dbReference type="ARBA" id="ARBA00022989"/>
    </source>
</evidence>
<dbReference type="GeneID" id="96009596"/>
<keyword evidence="8 12" id="KW-0472">Membrane</keyword>
<sequence length="295" mass="33274">MLLENHQLVLFAQAVSRLCGWLYFIAWSLSFYPQPWLNYKRRSTKGFLPDFPLLNVFGFSCYTISTGIFLYSPIVRSQYAVRHPLSPEPTVRFNDFAFGVHAWIFCVVVYSQFWPRLWGWEAAKGVKRHAGRLTLGILFGSLLGVAITILIVLNSEGGGSNDGTGWAWLDVVYAIQYVKLILTVWKYVPQAFANFRRQSTVGWSITQQLLDFSGGILSLLQLIIDSSLQADWSGLTGNPVKFGLANISLAFDIIFITQHYVLYGPVEEKADHEGSVDDASYEAGQEQDPLLRRSD</sequence>
<evidence type="ECO:0008006" key="15">
    <source>
        <dbReference type="Google" id="ProtNLM"/>
    </source>
</evidence>
<dbReference type="Pfam" id="PF04193">
    <property type="entry name" value="PQ-loop"/>
    <property type="match status" value="2"/>
</dbReference>
<keyword evidence="4 12" id="KW-0812">Transmembrane</keyword>
<keyword evidence="14" id="KW-1185">Reference proteome</keyword>
<evidence type="ECO:0000256" key="10">
    <source>
        <dbReference type="ARBA" id="ARBA00048473"/>
    </source>
</evidence>
<reference evidence="13 14" key="1">
    <citation type="journal article" date="2020" name="Microbiol. Resour. Announc.">
        <title>Draft Genome Sequence of a Cladosporium Species Isolated from the Mesophotic Ascidian Didemnum maculosum.</title>
        <authorList>
            <person name="Gioti A."/>
            <person name="Siaperas R."/>
            <person name="Nikolaivits E."/>
            <person name="Le Goff G."/>
            <person name="Ouazzani J."/>
            <person name="Kotoulas G."/>
            <person name="Topakas E."/>
        </authorList>
    </citation>
    <scope>NUCLEOTIDE SEQUENCE [LARGE SCALE GENOMIC DNA]</scope>
    <source>
        <strain evidence="13 14">TM138-S3</strain>
    </source>
</reference>
<evidence type="ECO:0000256" key="9">
    <source>
        <dbReference type="ARBA" id="ARBA00023228"/>
    </source>
</evidence>
<organism evidence="13 14">
    <name type="scientific">Cladosporium halotolerans</name>
    <dbReference type="NCBI Taxonomy" id="1052096"/>
    <lineage>
        <taxon>Eukaryota</taxon>
        <taxon>Fungi</taxon>
        <taxon>Dikarya</taxon>
        <taxon>Ascomycota</taxon>
        <taxon>Pezizomycotina</taxon>
        <taxon>Dothideomycetes</taxon>
        <taxon>Dothideomycetidae</taxon>
        <taxon>Cladosporiales</taxon>
        <taxon>Cladosporiaceae</taxon>
        <taxon>Cladosporium</taxon>
    </lineage>
</organism>
<dbReference type="NCBIfam" id="TIGR00951">
    <property type="entry name" value="2A43"/>
    <property type="match status" value="1"/>
</dbReference>
<keyword evidence="9" id="KW-0458">Lysosome</keyword>
<dbReference type="InterPro" id="IPR006603">
    <property type="entry name" value="PQ-loop_rpt"/>
</dbReference>
<evidence type="ECO:0000256" key="11">
    <source>
        <dbReference type="SAM" id="MobiDB-lite"/>
    </source>
</evidence>
<feature type="transmembrane region" description="Helical" evidence="12">
    <location>
        <begin position="12"/>
        <end position="32"/>
    </location>
</feature>
<dbReference type="SMART" id="SM00679">
    <property type="entry name" value="CTNS"/>
    <property type="match status" value="2"/>
</dbReference>
<dbReference type="AlphaFoldDB" id="A0AB34KJB9"/>
<dbReference type="GO" id="GO:0015184">
    <property type="term" value="F:L-cystine transmembrane transporter activity"/>
    <property type="evidence" value="ECO:0007669"/>
    <property type="project" value="TreeGrafter"/>
</dbReference>
<dbReference type="Proteomes" id="UP000803884">
    <property type="component" value="Unassembled WGS sequence"/>
</dbReference>
<gene>
    <name evidence="13" type="ORF">WHR41_08154</name>
</gene>
<dbReference type="GO" id="GO:0000324">
    <property type="term" value="C:fungal-type vacuole"/>
    <property type="evidence" value="ECO:0007669"/>
    <property type="project" value="TreeGrafter"/>
</dbReference>
<dbReference type="GO" id="GO:0015293">
    <property type="term" value="F:symporter activity"/>
    <property type="evidence" value="ECO:0007669"/>
    <property type="project" value="UniProtKB-KW"/>
</dbReference>
<dbReference type="InterPro" id="IPR005282">
    <property type="entry name" value="LC_transporter"/>
</dbReference>
<keyword evidence="6" id="KW-0769">Symport</keyword>
<protein>
    <recommendedName>
        <fullName evidence="15">Cystinosin</fullName>
    </recommendedName>
</protein>
<comment type="catalytic activity">
    <reaction evidence="10">
        <text>L-cystine(out) + H(+)(out) = L-cystine(in) + H(+)(in)</text>
        <dbReference type="Rhea" id="RHEA:66172"/>
        <dbReference type="ChEBI" id="CHEBI:15378"/>
        <dbReference type="ChEBI" id="CHEBI:35491"/>
    </reaction>
    <physiologicalReaction direction="left-to-right" evidence="10">
        <dbReference type="Rhea" id="RHEA:66173"/>
    </physiologicalReaction>
</comment>
<evidence type="ECO:0000256" key="5">
    <source>
        <dbReference type="ARBA" id="ARBA00022737"/>
    </source>
</evidence>
<evidence type="ECO:0000313" key="14">
    <source>
        <dbReference type="Proteomes" id="UP000803884"/>
    </source>
</evidence>
<evidence type="ECO:0000256" key="4">
    <source>
        <dbReference type="ARBA" id="ARBA00022692"/>
    </source>
</evidence>
<evidence type="ECO:0000256" key="1">
    <source>
        <dbReference type="ARBA" id="ARBA00004155"/>
    </source>
</evidence>
<feature type="transmembrane region" description="Helical" evidence="12">
    <location>
        <begin position="53"/>
        <end position="76"/>
    </location>
</feature>
<feature type="transmembrane region" description="Helical" evidence="12">
    <location>
        <begin position="133"/>
        <end position="153"/>
    </location>
</feature>
<evidence type="ECO:0000256" key="6">
    <source>
        <dbReference type="ARBA" id="ARBA00022847"/>
    </source>
</evidence>
<accession>A0AB34KJB9</accession>
<comment type="subcellular location">
    <subcellularLocation>
        <location evidence="1">Lysosome membrane</location>
        <topology evidence="1">Multi-pass membrane protein</topology>
    </subcellularLocation>
</comment>